<feature type="chain" id="PRO_5037559769" description="Dystroglycan-type cadherin-like domain-containing protein" evidence="3">
    <location>
        <begin position="37"/>
        <end position="669"/>
    </location>
</feature>
<sequence length="669" mass="72028">MNSKSFFIHMKFLTRSTIALLFVAASFFTITSSASAADLNIIRPAHNEKVQGTIDVYWSVFNTGMPSVPYEMRIKNATCSDVGAPISGPNFQSSVANGYYNFPWNTGSVADGVHCLQLCIQNSSGAYECVQRTFEVINYTNNAPVITTSPPNTNLTTSSLFTYNIGAYDPDGDDFVYQLLVAPDFIYLDQTGKLALGNYMTVGTYEVSFAVIDIYGAANSQSFVLNVTQAASPTPGGTGSSGGSTGGGVTPTPTYTPTYTPTPSPTPTPTSSITLTQTPTQTPSVSPTPTPSTTDPQMVIVNPSENVIFRGVDNEIEWEIKNVSLDEISEIVVEYTLEGEESYSEITTFTGGTATTYLWDVTNIENGEYTVRISLLDSSGNAIISQSSDQFSVENRESEGKVLSVFNLAPENKIEITDRTPLISASFAPSDEGQIVVSDVVIEFDGDTITDECSIDEFGFSCEIEDDLDLGDHTVSVTILDTNEQSLDQSWVFYVIEDTNGEPSGEDTPEEDGESAISRFFSNIDFSNIDTSQLIPICGGLLFLLVLVFIVNFIRRRRSVDLGEDTFATNEPSPGFEAAPSSFDENPFGSAQEEPFDFSVGSHDVDSEGAPLAVDNSGGAEEIPDWLQGDTETGAQPVGSDGSTFDPTAGSNDSSSEVHNEFELTPNDE</sequence>
<evidence type="ECO:0000256" key="3">
    <source>
        <dbReference type="SAM" id="SignalP"/>
    </source>
</evidence>
<gene>
    <name evidence="4" type="ORF">KC717_01190</name>
</gene>
<evidence type="ECO:0000313" key="4">
    <source>
        <dbReference type="EMBL" id="MCA9385241.1"/>
    </source>
</evidence>
<evidence type="ECO:0000256" key="1">
    <source>
        <dbReference type="SAM" id="MobiDB-lite"/>
    </source>
</evidence>
<dbReference type="Gene3D" id="2.60.40.10">
    <property type="entry name" value="Immunoglobulins"/>
    <property type="match status" value="1"/>
</dbReference>
<dbReference type="GO" id="GO:0016020">
    <property type="term" value="C:membrane"/>
    <property type="evidence" value="ECO:0007669"/>
    <property type="project" value="InterPro"/>
</dbReference>
<keyword evidence="2" id="KW-1133">Transmembrane helix</keyword>
<reference evidence="4" key="2">
    <citation type="journal article" date="2021" name="Microbiome">
        <title>Successional dynamics and alternative stable states in a saline activated sludge microbial community over 9 years.</title>
        <authorList>
            <person name="Wang Y."/>
            <person name="Ye J."/>
            <person name="Ju F."/>
            <person name="Liu L."/>
            <person name="Boyd J.A."/>
            <person name="Deng Y."/>
            <person name="Parks D.H."/>
            <person name="Jiang X."/>
            <person name="Yin X."/>
            <person name="Woodcroft B.J."/>
            <person name="Tyson G.W."/>
            <person name="Hugenholtz P."/>
            <person name="Polz M.F."/>
            <person name="Zhang T."/>
        </authorList>
    </citation>
    <scope>NUCLEOTIDE SEQUENCE</scope>
    <source>
        <strain evidence="4">HKST-UBA11</strain>
    </source>
</reference>
<feature type="region of interest" description="Disordered" evidence="1">
    <location>
        <begin position="565"/>
        <end position="669"/>
    </location>
</feature>
<keyword evidence="2" id="KW-0472">Membrane</keyword>
<dbReference type="SUPFAM" id="SSF49313">
    <property type="entry name" value="Cadherin-like"/>
    <property type="match status" value="1"/>
</dbReference>
<keyword evidence="3" id="KW-0732">Signal</keyword>
<dbReference type="InterPro" id="IPR013783">
    <property type="entry name" value="Ig-like_fold"/>
</dbReference>
<evidence type="ECO:0000256" key="2">
    <source>
        <dbReference type="SAM" id="Phobius"/>
    </source>
</evidence>
<feature type="compositionally biased region" description="Low complexity" evidence="1">
    <location>
        <begin position="250"/>
        <end position="259"/>
    </location>
</feature>
<dbReference type="InterPro" id="IPR015919">
    <property type="entry name" value="Cadherin-like_sf"/>
</dbReference>
<dbReference type="Proteomes" id="UP000754563">
    <property type="component" value="Unassembled WGS sequence"/>
</dbReference>
<keyword evidence="2" id="KW-0812">Transmembrane</keyword>
<feature type="compositionally biased region" description="Gly residues" evidence="1">
    <location>
        <begin position="236"/>
        <end position="249"/>
    </location>
</feature>
<evidence type="ECO:0000313" key="5">
    <source>
        <dbReference type="Proteomes" id="UP000754563"/>
    </source>
</evidence>
<name>A0A955RJZ6_9BACT</name>
<feature type="compositionally biased region" description="Polar residues" evidence="1">
    <location>
        <begin position="641"/>
        <end position="655"/>
    </location>
</feature>
<protein>
    <recommendedName>
        <fullName evidence="6">Dystroglycan-type cadherin-like domain-containing protein</fullName>
    </recommendedName>
</protein>
<reference evidence="4" key="1">
    <citation type="submission" date="2020-04" db="EMBL/GenBank/DDBJ databases">
        <authorList>
            <person name="Zhang T."/>
        </authorList>
    </citation>
    <scope>NUCLEOTIDE SEQUENCE</scope>
    <source>
        <strain evidence="4">HKST-UBA11</strain>
    </source>
</reference>
<dbReference type="EMBL" id="JAGQLH010000009">
    <property type="protein sequence ID" value="MCA9385241.1"/>
    <property type="molecule type" value="Genomic_DNA"/>
</dbReference>
<accession>A0A955RJZ6</accession>
<feature type="compositionally biased region" description="Low complexity" evidence="1">
    <location>
        <begin position="269"/>
        <end position="294"/>
    </location>
</feature>
<evidence type="ECO:0008006" key="6">
    <source>
        <dbReference type="Google" id="ProtNLM"/>
    </source>
</evidence>
<feature type="transmembrane region" description="Helical" evidence="2">
    <location>
        <begin position="534"/>
        <end position="554"/>
    </location>
</feature>
<comment type="caution">
    <text evidence="4">The sequence shown here is derived from an EMBL/GenBank/DDBJ whole genome shotgun (WGS) entry which is preliminary data.</text>
</comment>
<proteinExistence type="predicted"/>
<feature type="region of interest" description="Disordered" evidence="1">
    <location>
        <begin position="231"/>
        <end position="298"/>
    </location>
</feature>
<feature type="signal peptide" evidence="3">
    <location>
        <begin position="1"/>
        <end position="36"/>
    </location>
</feature>
<dbReference type="AlphaFoldDB" id="A0A955RJZ6"/>
<organism evidence="4 5">
    <name type="scientific">Candidatus Dojkabacteria bacterium</name>
    <dbReference type="NCBI Taxonomy" id="2099670"/>
    <lineage>
        <taxon>Bacteria</taxon>
        <taxon>Candidatus Dojkabacteria</taxon>
    </lineage>
</organism>
<dbReference type="GO" id="GO:0005509">
    <property type="term" value="F:calcium ion binding"/>
    <property type="evidence" value="ECO:0007669"/>
    <property type="project" value="InterPro"/>
</dbReference>